<dbReference type="Pfam" id="PF00067">
    <property type="entry name" value="p450"/>
    <property type="match status" value="1"/>
</dbReference>
<dbReference type="PANTHER" id="PTHR24304:SF2">
    <property type="entry name" value="24-HYDROXYCHOLESTEROL 7-ALPHA-HYDROXYLASE"/>
    <property type="match status" value="1"/>
</dbReference>
<evidence type="ECO:0008006" key="11">
    <source>
        <dbReference type="Google" id="ProtNLM"/>
    </source>
</evidence>
<dbReference type="PANTHER" id="PTHR24304">
    <property type="entry name" value="CYTOCHROME P450 FAMILY 7"/>
    <property type="match status" value="1"/>
</dbReference>
<dbReference type="Proteomes" id="UP001140453">
    <property type="component" value="Unassembled WGS sequence"/>
</dbReference>
<dbReference type="InterPro" id="IPR036396">
    <property type="entry name" value="Cyt_P450_sf"/>
</dbReference>
<keyword evidence="8" id="KW-1133">Transmembrane helix</keyword>
<keyword evidence="3 7" id="KW-0349">Heme</keyword>
<accession>A0A9W9CYC5</accession>
<evidence type="ECO:0000313" key="10">
    <source>
        <dbReference type="Proteomes" id="UP001140453"/>
    </source>
</evidence>
<evidence type="ECO:0000256" key="2">
    <source>
        <dbReference type="ARBA" id="ARBA00010617"/>
    </source>
</evidence>
<protein>
    <recommendedName>
        <fullName evidence="11">Cytochrome P450</fullName>
    </recommendedName>
</protein>
<evidence type="ECO:0000256" key="5">
    <source>
        <dbReference type="ARBA" id="ARBA00023004"/>
    </source>
</evidence>
<gene>
    <name evidence="9" type="ORF">N0V93_005757</name>
</gene>
<name>A0A9W9CYC5_9PEZI</name>
<dbReference type="Gene3D" id="1.10.630.10">
    <property type="entry name" value="Cytochrome P450"/>
    <property type="match status" value="1"/>
</dbReference>
<evidence type="ECO:0000256" key="4">
    <source>
        <dbReference type="ARBA" id="ARBA00022723"/>
    </source>
</evidence>
<dbReference type="EMBL" id="JAPEVB010000003">
    <property type="protein sequence ID" value="KAJ4392134.1"/>
    <property type="molecule type" value="Genomic_DNA"/>
</dbReference>
<evidence type="ECO:0000256" key="8">
    <source>
        <dbReference type="SAM" id="Phobius"/>
    </source>
</evidence>
<dbReference type="OrthoDB" id="3366823at2759"/>
<dbReference type="AlphaFoldDB" id="A0A9W9CYC5"/>
<sequence length="557" mass="64268">MNVALLNRISAHVGFMEQDRTLLGVFVLVSLAILAWSTTTKQRQEAGRPPWLKDTIPFVSNAWQYLTDMQGFLDRSSQILREWKLVGFRLGRRKIYFVTGATNVQAMFRPSKGLSPDIFMIDVMAYVWAANKDELLKFREDKSGRLKKALPGTEDRPMRERYWATQHHLHSEFLARSDAVNVLGDLYYERFTERVELISVGEWNTTSVMKFMMNNMSQSALVTFMGDRILELNPGFMDAMWKFILTAAQLPWGLPRWMNPQPWRNRDRFHAMTRKYLDHAWANFDWQGPDADADWEPHFGSRAARQMALWMEENLSSETSAGLVAAFIFGTNANAVRMATWAFMELIQDANLYQAVREEVIENCLKIDPITGTRSLDAHKILKLPLLQSIYVETLRMHVSVNVTREVVQPQSLHNYNLEEGAMLQAPSQLAHYDEEVWGDDGHPASEFWAKRHVQYVEKTDESGRTVHKAEFNMAGRVGSYFPYGGGISICPGRHFAKQEIMFTLGTLVARFDVEFVEWIEENGSKADRQAQNDKRFAGAVGMPPDRDLKYRWKRVW</sequence>
<dbReference type="InterPro" id="IPR002403">
    <property type="entry name" value="Cyt_P450_E_grp-IV"/>
</dbReference>
<dbReference type="GO" id="GO:0005506">
    <property type="term" value="F:iron ion binding"/>
    <property type="evidence" value="ECO:0007669"/>
    <property type="project" value="InterPro"/>
</dbReference>
<dbReference type="SUPFAM" id="SSF48264">
    <property type="entry name" value="Cytochrome P450"/>
    <property type="match status" value="1"/>
</dbReference>
<evidence type="ECO:0000256" key="6">
    <source>
        <dbReference type="ARBA" id="ARBA00023033"/>
    </source>
</evidence>
<dbReference type="GO" id="GO:0020037">
    <property type="term" value="F:heme binding"/>
    <property type="evidence" value="ECO:0007669"/>
    <property type="project" value="InterPro"/>
</dbReference>
<dbReference type="InterPro" id="IPR050529">
    <property type="entry name" value="CYP450_sterol_14alpha_dmase"/>
</dbReference>
<proteinExistence type="inferred from homology"/>
<evidence type="ECO:0000256" key="7">
    <source>
        <dbReference type="PIRSR" id="PIRSR602403-1"/>
    </source>
</evidence>
<dbReference type="GO" id="GO:0008395">
    <property type="term" value="F:steroid hydroxylase activity"/>
    <property type="evidence" value="ECO:0007669"/>
    <property type="project" value="TreeGrafter"/>
</dbReference>
<keyword evidence="8" id="KW-0812">Transmembrane</keyword>
<comment type="caution">
    <text evidence="9">The sequence shown here is derived from an EMBL/GenBank/DDBJ whole genome shotgun (WGS) entry which is preliminary data.</text>
</comment>
<keyword evidence="8" id="KW-0472">Membrane</keyword>
<comment type="similarity">
    <text evidence="2">Belongs to the cytochrome P450 family.</text>
</comment>
<evidence type="ECO:0000313" key="9">
    <source>
        <dbReference type="EMBL" id="KAJ4392134.1"/>
    </source>
</evidence>
<dbReference type="CDD" id="cd11040">
    <property type="entry name" value="CYP7_CYP8-like"/>
    <property type="match status" value="1"/>
</dbReference>
<keyword evidence="6" id="KW-0503">Monooxygenase</keyword>
<evidence type="ECO:0000256" key="1">
    <source>
        <dbReference type="ARBA" id="ARBA00001971"/>
    </source>
</evidence>
<keyword evidence="5 7" id="KW-0408">Iron</keyword>
<dbReference type="PRINTS" id="PR00465">
    <property type="entry name" value="EP450IV"/>
</dbReference>
<comment type="cofactor">
    <cofactor evidence="1 7">
        <name>heme</name>
        <dbReference type="ChEBI" id="CHEBI:30413"/>
    </cofactor>
</comment>
<keyword evidence="4 7" id="KW-0479">Metal-binding</keyword>
<feature type="transmembrane region" description="Helical" evidence="8">
    <location>
        <begin position="21"/>
        <end position="39"/>
    </location>
</feature>
<organism evidence="9 10">
    <name type="scientific">Gnomoniopsis smithogilvyi</name>
    <dbReference type="NCBI Taxonomy" id="1191159"/>
    <lineage>
        <taxon>Eukaryota</taxon>
        <taxon>Fungi</taxon>
        <taxon>Dikarya</taxon>
        <taxon>Ascomycota</taxon>
        <taxon>Pezizomycotina</taxon>
        <taxon>Sordariomycetes</taxon>
        <taxon>Sordariomycetidae</taxon>
        <taxon>Diaporthales</taxon>
        <taxon>Gnomoniaceae</taxon>
        <taxon>Gnomoniopsis</taxon>
    </lineage>
</organism>
<feature type="binding site" description="axial binding residue" evidence="7">
    <location>
        <position position="491"/>
    </location>
    <ligand>
        <name>heme</name>
        <dbReference type="ChEBI" id="CHEBI:30413"/>
    </ligand>
    <ligandPart>
        <name>Fe</name>
        <dbReference type="ChEBI" id="CHEBI:18248"/>
    </ligandPart>
</feature>
<keyword evidence="6" id="KW-0560">Oxidoreductase</keyword>
<dbReference type="InterPro" id="IPR001128">
    <property type="entry name" value="Cyt_P450"/>
</dbReference>
<evidence type="ECO:0000256" key="3">
    <source>
        <dbReference type="ARBA" id="ARBA00022617"/>
    </source>
</evidence>
<dbReference type="GO" id="GO:0016705">
    <property type="term" value="F:oxidoreductase activity, acting on paired donors, with incorporation or reduction of molecular oxygen"/>
    <property type="evidence" value="ECO:0007669"/>
    <property type="project" value="InterPro"/>
</dbReference>
<reference evidence="9" key="1">
    <citation type="submission" date="2022-10" db="EMBL/GenBank/DDBJ databases">
        <title>Tapping the CABI collections for fungal endophytes: first genome assemblies for Collariella, Neodidymelliopsis, Ascochyta clinopodiicola, Didymella pomorum, Didymosphaeria variabile, Neocosmospora piperis and Neocucurbitaria cava.</title>
        <authorList>
            <person name="Hill R."/>
        </authorList>
    </citation>
    <scope>NUCLEOTIDE SEQUENCE</scope>
    <source>
        <strain evidence="9">IMI 355082</strain>
    </source>
</reference>
<keyword evidence="10" id="KW-1185">Reference proteome</keyword>